<evidence type="ECO:0000313" key="2">
    <source>
        <dbReference type="Proteomes" id="UP000027222"/>
    </source>
</evidence>
<reference evidence="2" key="1">
    <citation type="journal article" date="2014" name="Proc. Natl. Acad. Sci. U.S.A.">
        <title>Extensive sampling of basidiomycete genomes demonstrates inadequacy of the white-rot/brown-rot paradigm for wood decay fungi.</title>
        <authorList>
            <person name="Riley R."/>
            <person name="Salamov A.A."/>
            <person name="Brown D.W."/>
            <person name="Nagy L.G."/>
            <person name="Floudas D."/>
            <person name="Held B.W."/>
            <person name="Levasseur A."/>
            <person name="Lombard V."/>
            <person name="Morin E."/>
            <person name="Otillar R."/>
            <person name="Lindquist E.A."/>
            <person name="Sun H."/>
            <person name="LaButti K.M."/>
            <person name="Schmutz J."/>
            <person name="Jabbour D."/>
            <person name="Luo H."/>
            <person name="Baker S.E."/>
            <person name="Pisabarro A.G."/>
            <person name="Walton J.D."/>
            <person name="Blanchette R.A."/>
            <person name="Henrissat B."/>
            <person name="Martin F."/>
            <person name="Cullen D."/>
            <person name="Hibbett D.S."/>
            <person name="Grigoriev I.V."/>
        </authorList>
    </citation>
    <scope>NUCLEOTIDE SEQUENCE [LARGE SCALE GENOMIC DNA]</scope>
    <source>
        <strain evidence="2">CBS 339.88</strain>
    </source>
</reference>
<dbReference type="AlphaFoldDB" id="A0A067STN2"/>
<dbReference type="HOGENOM" id="CLU_2794131_0_0_1"/>
<gene>
    <name evidence="1" type="ORF">GALMADRAFT_575624</name>
</gene>
<name>A0A067STN2_GALM3</name>
<accession>A0A067STN2</accession>
<evidence type="ECO:0000313" key="1">
    <source>
        <dbReference type="EMBL" id="KDR74300.1"/>
    </source>
</evidence>
<dbReference type="Proteomes" id="UP000027222">
    <property type="component" value="Unassembled WGS sequence"/>
</dbReference>
<sequence length="68" mass="7490">MTGHLAESVYSLGKDVGVNQSARSEICIGSRKARFQRVQRQCNTLGGEQRGRQPGLEVQFCLEAARPI</sequence>
<keyword evidence="2" id="KW-1185">Reference proteome</keyword>
<organism evidence="1 2">
    <name type="scientific">Galerina marginata (strain CBS 339.88)</name>
    <dbReference type="NCBI Taxonomy" id="685588"/>
    <lineage>
        <taxon>Eukaryota</taxon>
        <taxon>Fungi</taxon>
        <taxon>Dikarya</taxon>
        <taxon>Basidiomycota</taxon>
        <taxon>Agaricomycotina</taxon>
        <taxon>Agaricomycetes</taxon>
        <taxon>Agaricomycetidae</taxon>
        <taxon>Agaricales</taxon>
        <taxon>Agaricineae</taxon>
        <taxon>Strophariaceae</taxon>
        <taxon>Galerina</taxon>
    </lineage>
</organism>
<proteinExistence type="predicted"/>
<dbReference type="EMBL" id="KL142383">
    <property type="protein sequence ID" value="KDR74300.1"/>
    <property type="molecule type" value="Genomic_DNA"/>
</dbReference>
<protein>
    <submittedName>
        <fullName evidence="1">Uncharacterized protein</fullName>
    </submittedName>
</protein>